<evidence type="ECO:0000256" key="2">
    <source>
        <dbReference type="ARBA" id="ARBA00022840"/>
    </source>
</evidence>
<sequence length="446" mass="49119">MADFIGSDDADILVVNGYAGTGKTSAMAAVVATLRSVKVPCVLLAPTGRAAKVLSSYAGGQAYTIHKHIYRQKSVSGDGFGQFTLNYNKAKDTLFVVDEVSLIGIDAGAQQTAAFGSGNLLEDLVSFVRNGAGCKLVLVGDSAQLPPVGLDCSPALSKDYMSMVGGTVFSSLTTVVRQQQESGILYNATLLRDMIETDLAAGGVSGLKLRTDGFDDVERIGGGELIEKISDAYSEYGEDETVVLCRSNRRANKYNAGIRSAVQFKEDRLVRGDKLMIVKNCYQFVEKVDGMDYIANGDIAKLVSISRYEDRYGLHFATARIAFPDYDDQEIVAKVILDTLESESASLTYEQQNMLYAGVNEDYSHIASKKKRYEAVREDLYFNALQLKYANAVTGHKSQGGQWKCVFIDNPFWQEELSEDDLKWLYTAITRAVEKVYFVNFNDRYF</sequence>
<dbReference type="PANTHER" id="PTHR43788:SF6">
    <property type="entry name" value="DNA HELICASE B"/>
    <property type="match status" value="1"/>
</dbReference>
<dbReference type="Proteomes" id="UP000823757">
    <property type="component" value="Unassembled WGS sequence"/>
</dbReference>
<protein>
    <submittedName>
        <fullName evidence="4">AAA family ATPase</fullName>
    </submittedName>
</protein>
<evidence type="ECO:0000256" key="1">
    <source>
        <dbReference type="ARBA" id="ARBA00022741"/>
    </source>
</evidence>
<dbReference type="Gene3D" id="3.40.50.300">
    <property type="entry name" value="P-loop containing nucleotide triphosphate hydrolases"/>
    <property type="match status" value="3"/>
</dbReference>
<keyword evidence="2" id="KW-0067">ATP-binding</keyword>
<dbReference type="CDD" id="cd17933">
    <property type="entry name" value="DEXSc_RecD-like"/>
    <property type="match status" value="1"/>
</dbReference>
<dbReference type="Pfam" id="PF13604">
    <property type="entry name" value="AAA_30"/>
    <property type="match status" value="1"/>
</dbReference>
<evidence type="ECO:0000313" key="5">
    <source>
        <dbReference type="Proteomes" id="UP000823757"/>
    </source>
</evidence>
<dbReference type="InterPro" id="IPR027417">
    <property type="entry name" value="P-loop_NTPase"/>
</dbReference>
<name>A0A9D9NHY8_9BACT</name>
<dbReference type="GO" id="GO:0003678">
    <property type="term" value="F:DNA helicase activity"/>
    <property type="evidence" value="ECO:0007669"/>
    <property type="project" value="UniProtKB-ARBA"/>
</dbReference>
<dbReference type="Pfam" id="PF13538">
    <property type="entry name" value="UvrD_C_2"/>
    <property type="match status" value="1"/>
</dbReference>
<reference evidence="4" key="2">
    <citation type="journal article" date="2021" name="PeerJ">
        <title>Extensive microbial diversity within the chicken gut microbiome revealed by metagenomics and culture.</title>
        <authorList>
            <person name="Gilroy R."/>
            <person name="Ravi A."/>
            <person name="Getino M."/>
            <person name="Pursley I."/>
            <person name="Horton D.L."/>
            <person name="Alikhan N.F."/>
            <person name="Baker D."/>
            <person name="Gharbi K."/>
            <person name="Hall N."/>
            <person name="Watson M."/>
            <person name="Adriaenssens E.M."/>
            <person name="Foster-Nyarko E."/>
            <person name="Jarju S."/>
            <person name="Secka A."/>
            <person name="Antonio M."/>
            <person name="Oren A."/>
            <person name="Chaudhuri R.R."/>
            <person name="La Ragione R."/>
            <person name="Hildebrand F."/>
            <person name="Pallen M.J."/>
        </authorList>
    </citation>
    <scope>NUCLEOTIDE SEQUENCE</scope>
    <source>
        <strain evidence="4">B1-13419</strain>
    </source>
</reference>
<comment type="caution">
    <text evidence="4">The sequence shown here is derived from an EMBL/GenBank/DDBJ whole genome shotgun (WGS) entry which is preliminary data.</text>
</comment>
<dbReference type="InterPro" id="IPR027785">
    <property type="entry name" value="UvrD-like_helicase_C"/>
</dbReference>
<evidence type="ECO:0000313" key="4">
    <source>
        <dbReference type="EMBL" id="MBO8474122.1"/>
    </source>
</evidence>
<dbReference type="InterPro" id="IPR050534">
    <property type="entry name" value="Coronavir_polyprotein_1ab"/>
</dbReference>
<dbReference type="PANTHER" id="PTHR43788">
    <property type="entry name" value="DNA2/NAM7 HELICASE FAMILY MEMBER"/>
    <property type="match status" value="1"/>
</dbReference>
<keyword evidence="1" id="KW-0547">Nucleotide-binding</keyword>
<dbReference type="Gene3D" id="2.30.30.940">
    <property type="match status" value="1"/>
</dbReference>
<dbReference type="GO" id="GO:0005524">
    <property type="term" value="F:ATP binding"/>
    <property type="evidence" value="ECO:0007669"/>
    <property type="project" value="UniProtKB-KW"/>
</dbReference>
<dbReference type="EMBL" id="JADIMD010000032">
    <property type="protein sequence ID" value="MBO8474122.1"/>
    <property type="molecule type" value="Genomic_DNA"/>
</dbReference>
<feature type="domain" description="UvrD-like helicase C-terminal" evidence="3">
    <location>
        <begin position="390"/>
        <end position="439"/>
    </location>
</feature>
<dbReference type="AlphaFoldDB" id="A0A9D9NHY8"/>
<accession>A0A9D9NHY8</accession>
<dbReference type="SUPFAM" id="SSF52540">
    <property type="entry name" value="P-loop containing nucleoside triphosphate hydrolases"/>
    <property type="match status" value="1"/>
</dbReference>
<reference evidence="4" key="1">
    <citation type="submission" date="2020-10" db="EMBL/GenBank/DDBJ databases">
        <authorList>
            <person name="Gilroy R."/>
        </authorList>
    </citation>
    <scope>NUCLEOTIDE SEQUENCE</scope>
    <source>
        <strain evidence="4">B1-13419</strain>
    </source>
</reference>
<dbReference type="CDD" id="cd18809">
    <property type="entry name" value="SF1_C_RecD"/>
    <property type="match status" value="1"/>
</dbReference>
<proteinExistence type="predicted"/>
<organism evidence="4 5">
    <name type="scientific">Candidatus Cryptobacteroides faecigallinarum</name>
    <dbReference type="NCBI Taxonomy" id="2840763"/>
    <lineage>
        <taxon>Bacteria</taxon>
        <taxon>Pseudomonadati</taxon>
        <taxon>Bacteroidota</taxon>
        <taxon>Bacteroidia</taxon>
        <taxon>Bacteroidales</taxon>
        <taxon>Candidatus Cryptobacteroides</taxon>
    </lineage>
</organism>
<evidence type="ECO:0000259" key="3">
    <source>
        <dbReference type="Pfam" id="PF13538"/>
    </source>
</evidence>
<gene>
    <name evidence="4" type="ORF">IAB91_02365</name>
</gene>